<proteinExistence type="predicted"/>
<gene>
    <name evidence="1" type="ORF">Pint_10144</name>
</gene>
<comment type="caution">
    <text evidence="1">The sequence shown here is derived from an EMBL/GenBank/DDBJ whole genome shotgun (WGS) entry which is preliminary data.</text>
</comment>
<sequence length="171" mass="18545">MALPRVYLTCNKGVSKGDPESPLLFRLTEEVLSRGLSKLLEEGQITHISSPGECTPPSHCLFTNDIFIFCRTDSNSLRQLIEFSDWYEQTSAKRCETGTKPSKCTTCGGQGQVVSSARTPLDVFQQVMTSSSCNGTGEVCTPCNTCSGDGRVRRTKRISLKVPAGVDTGNV</sequence>
<organism evidence="1 2">
    <name type="scientific">Pistacia integerrima</name>
    <dbReference type="NCBI Taxonomy" id="434235"/>
    <lineage>
        <taxon>Eukaryota</taxon>
        <taxon>Viridiplantae</taxon>
        <taxon>Streptophyta</taxon>
        <taxon>Embryophyta</taxon>
        <taxon>Tracheophyta</taxon>
        <taxon>Spermatophyta</taxon>
        <taxon>Magnoliopsida</taxon>
        <taxon>eudicotyledons</taxon>
        <taxon>Gunneridae</taxon>
        <taxon>Pentapetalae</taxon>
        <taxon>rosids</taxon>
        <taxon>malvids</taxon>
        <taxon>Sapindales</taxon>
        <taxon>Anacardiaceae</taxon>
        <taxon>Pistacia</taxon>
    </lineage>
</organism>
<protein>
    <submittedName>
        <fullName evidence="1">Uncharacterized protein</fullName>
    </submittedName>
</protein>
<evidence type="ECO:0000313" key="1">
    <source>
        <dbReference type="EMBL" id="KAJ0016848.1"/>
    </source>
</evidence>
<reference evidence="2" key="1">
    <citation type="journal article" date="2023" name="G3 (Bethesda)">
        <title>Genome assembly and association tests identify interacting loci associated with vigor, precocity, and sex in interspecific pistachio rootstocks.</title>
        <authorList>
            <person name="Palmer W."/>
            <person name="Jacygrad E."/>
            <person name="Sagayaradj S."/>
            <person name="Cavanaugh K."/>
            <person name="Han R."/>
            <person name="Bertier L."/>
            <person name="Beede B."/>
            <person name="Kafkas S."/>
            <person name="Golino D."/>
            <person name="Preece J."/>
            <person name="Michelmore R."/>
        </authorList>
    </citation>
    <scope>NUCLEOTIDE SEQUENCE [LARGE SCALE GENOMIC DNA]</scope>
</reference>
<evidence type="ECO:0000313" key="2">
    <source>
        <dbReference type="Proteomes" id="UP001163603"/>
    </source>
</evidence>
<keyword evidence="2" id="KW-1185">Reference proteome</keyword>
<dbReference type="EMBL" id="CM047747">
    <property type="protein sequence ID" value="KAJ0016848.1"/>
    <property type="molecule type" value="Genomic_DNA"/>
</dbReference>
<dbReference type="Proteomes" id="UP001163603">
    <property type="component" value="Chromosome 12"/>
</dbReference>
<accession>A0ACC0XEN5</accession>
<name>A0ACC0XEN5_9ROSI</name>